<comment type="caution">
    <text evidence="2">The sequence shown here is derived from an EMBL/GenBank/DDBJ whole genome shotgun (WGS) entry which is preliminary data.</text>
</comment>
<feature type="domain" description="Mitochondrial splicing suppressor 51-like C-terminal" evidence="1">
    <location>
        <begin position="115"/>
        <end position="283"/>
    </location>
</feature>
<dbReference type="STRING" id="1202772.A0A1V9YC12"/>
<dbReference type="OrthoDB" id="5282002at2759"/>
<name>A0A1V9YC12_ACHHY</name>
<evidence type="ECO:0000313" key="2">
    <source>
        <dbReference type="EMBL" id="OQR83239.1"/>
    </source>
</evidence>
<evidence type="ECO:0000259" key="1">
    <source>
        <dbReference type="Pfam" id="PF20179"/>
    </source>
</evidence>
<dbReference type="InterPro" id="IPR046824">
    <property type="entry name" value="Mss51-like_C"/>
</dbReference>
<proteinExistence type="predicted"/>
<gene>
    <name evidence="2" type="ORF">ACHHYP_14924</name>
</gene>
<dbReference type="PANTHER" id="PTHR28069">
    <property type="entry name" value="GH20023P"/>
    <property type="match status" value="1"/>
</dbReference>
<dbReference type="EMBL" id="JNBR01002250">
    <property type="protein sequence ID" value="OQR83239.1"/>
    <property type="molecule type" value="Genomic_DNA"/>
</dbReference>
<dbReference type="Pfam" id="PF20179">
    <property type="entry name" value="MSS51_C"/>
    <property type="match status" value="1"/>
</dbReference>
<keyword evidence="3" id="KW-1185">Reference proteome</keyword>
<dbReference type="AlphaFoldDB" id="A0A1V9YC12"/>
<organism evidence="2 3">
    <name type="scientific">Achlya hypogyna</name>
    <name type="common">Oomycete</name>
    <name type="synonym">Protoachlya hypogyna</name>
    <dbReference type="NCBI Taxonomy" id="1202772"/>
    <lineage>
        <taxon>Eukaryota</taxon>
        <taxon>Sar</taxon>
        <taxon>Stramenopiles</taxon>
        <taxon>Oomycota</taxon>
        <taxon>Saprolegniomycetes</taxon>
        <taxon>Saprolegniales</taxon>
        <taxon>Achlyaceae</taxon>
        <taxon>Achlya</taxon>
    </lineage>
</organism>
<dbReference type="Proteomes" id="UP000243579">
    <property type="component" value="Unassembled WGS sequence"/>
</dbReference>
<reference evidence="2 3" key="1">
    <citation type="journal article" date="2014" name="Genome Biol. Evol.">
        <title>The secreted proteins of Achlya hypogyna and Thraustotheca clavata identify the ancestral oomycete secretome and reveal gene acquisitions by horizontal gene transfer.</title>
        <authorList>
            <person name="Misner I."/>
            <person name="Blouin N."/>
            <person name="Leonard G."/>
            <person name="Richards T.A."/>
            <person name="Lane C.E."/>
        </authorList>
    </citation>
    <scope>NUCLEOTIDE SEQUENCE [LARGE SCALE GENOMIC DNA]</scope>
    <source>
        <strain evidence="2 3">ATCC 48635</strain>
    </source>
</reference>
<dbReference type="PANTHER" id="PTHR28069:SF1">
    <property type="entry name" value="PROTEIN MSS51, MITOCHONDRIAL"/>
    <property type="match status" value="1"/>
</dbReference>
<evidence type="ECO:0000313" key="3">
    <source>
        <dbReference type="Proteomes" id="UP000243579"/>
    </source>
</evidence>
<protein>
    <recommendedName>
        <fullName evidence="1">Mitochondrial splicing suppressor 51-like C-terminal domain-containing protein</fullName>
    </recommendedName>
</protein>
<accession>A0A1V9YC12</accession>
<sequence>MRPSARAASSEATPAYWSFPCPICGGVKNADVLVCSPACDAALAKDHSVARAKLLSLRDDAIAAKSPVLHEVVKLLATHKLTTAYSSWESLVEAIGAPALDEAALRVLSAAYSYPMTLRHYLPALDLAKTNDLRPELFVLGARAEAMMPRHMWSVLAPSQLRLKMIGNHVPVLRKLPPEGADDAVHVSFCSQLFHEMPTVAAPDAFVLFNPGLGHPALRALWAPTLRLALASRKPLLITCFSATDLHRDLEALDAMAAELPGRLVFAQTAQLNPFQSRKATVDPLALLAPVQTNQFALVVRLT</sequence>